<feature type="compositionally biased region" description="Polar residues" evidence="2">
    <location>
        <begin position="211"/>
        <end position="223"/>
    </location>
</feature>
<feature type="region of interest" description="Disordered" evidence="2">
    <location>
        <begin position="195"/>
        <end position="225"/>
    </location>
</feature>
<sequence>MLALKQRHKELLAERDEEIRQLHNENHRFREKCYELELRVKKLTKESRSMKFKLDQIQKLPEWPELHIKIIKKEMEEDSAAYIKNPQVPELILYATKTEPVDDCNSTMGTSTSTGPTSSSSASTAQSTAVKNVPNVKPNKKKTVTAKSQLRSQRMTPSRKAASITRGSLAREAKKTKETETMPCRKSERLLKKALSPPKEQLPRRTRTIRRSSVPTAEPISNDNPRDVRALSLVTSPGKSKLKKCKTTICGTTVFFRYHVAEHEKIGIKCTVTGCKAHLDPYKNVHGQSVKDISLEQRTLYKAEITKFKTATSRLMQKYFPSIHQKAQPAKDVVTCKKCSAALKKWAYHSHICSHLNIHVKCPFTSCTELVHQNYLIKHMKKIHFKTVPELTKAQFKSYEKEKERVWDIVLKVKPEYF</sequence>
<reference evidence="4" key="1">
    <citation type="submission" date="2016-11" db="UniProtKB">
        <authorList>
            <consortium name="WormBaseParasite"/>
        </authorList>
    </citation>
    <scope>IDENTIFICATION</scope>
</reference>
<feature type="compositionally biased region" description="Basic and acidic residues" evidence="2">
    <location>
        <begin position="169"/>
        <end position="183"/>
    </location>
</feature>
<organism evidence="3 4">
    <name type="scientific">Steinernema glaseri</name>
    <dbReference type="NCBI Taxonomy" id="37863"/>
    <lineage>
        <taxon>Eukaryota</taxon>
        <taxon>Metazoa</taxon>
        <taxon>Ecdysozoa</taxon>
        <taxon>Nematoda</taxon>
        <taxon>Chromadorea</taxon>
        <taxon>Rhabditida</taxon>
        <taxon>Tylenchina</taxon>
        <taxon>Panagrolaimomorpha</taxon>
        <taxon>Strongyloidoidea</taxon>
        <taxon>Steinernematidae</taxon>
        <taxon>Steinernema</taxon>
    </lineage>
</organism>
<keyword evidence="1" id="KW-0175">Coiled coil</keyword>
<feature type="region of interest" description="Disordered" evidence="2">
    <location>
        <begin position="102"/>
        <end position="183"/>
    </location>
</feature>
<evidence type="ECO:0000256" key="2">
    <source>
        <dbReference type="SAM" id="MobiDB-lite"/>
    </source>
</evidence>
<dbReference type="AlphaFoldDB" id="A0A1I8AGI2"/>
<feature type="compositionally biased region" description="Low complexity" evidence="2">
    <location>
        <begin position="106"/>
        <end position="137"/>
    </location>
</feature>
<keyword evidence="3" id="KW-1185">Reference proteome</keyword>
<evidence type="ECO:0000313" key="3">
    <source>
        <dbReference type="Proteomes" id="UP000095287"/>
    </source>
</evidence>
<evidence type="ECO:0000256" key="1">
    <source>
        <dbReference type="SAM" id="Coils"/>
    </source>
</evidence>
<dbReference type="Proteomes" id="UP000095287">
    <property type="component" value="Unplaced"/>
</dbReference>
<proteinExistence type="predicted"/>
<name>A0A1I8AGI2_9BILA</name>
<accession>A0A1I8AGI2</accession>
<evidence type="ECO:0000313" key="4">
    <source>
        <dbReference type="WBParaSite" id="L893_g5504.t1"/>
    </source>
</evidence>
<feature type="coiled-coil region" evidence="1">
    <location>
        <begin position="1"/>
        <end position="46"/>
    </location>
</feature>
<protein>
    <submittedName>
        <fullName evidence="4">C2H2-type domain-containing protein</fullName>
    </submittedName>
</protein>
<dbReference type="WBParaSite" id="L893_g5504.t1">
    <property type="protein sequence ID" value="L893_g5504.t1"/>
    <property type="gene ID" value="L893_g5504"/>
</dbReference>